<dbReference type="Pfam" id="PF20157">
    <property type="entry name" value="Maf_flag10_N"/>
    <property type="match status" value="1"/>
</dbReference>
<proteinExistence type="predicted"/>
<dbReference type="InterPro" id="IPR045376">
    <property type="entry name" value="Maf_N"/>
</dbReference>
<dbReference type="AlphaFoldDB" id="A0A4R6M4K1"/>
<reference evidence="3 4" key="1">
    <citation type="submission" date="2019-03" db="EMBL/GenBank/DDBJ databases">
        <title>Genomic Encyclopedia of Type Strains, Phase III (KMG-III): the genomes of soil and plant-associated and newly described type strains.</title>
        <authorList>
            <person name="Whitman W."/>
        </authorList>
    </citation>
    <scope>NUCLEOTIDE SEQUENCE [LARGE SCALE GENOMIC DNA]</scope>
    <source>
        <strain evidence="3 4">CECT 7378</strain>
    </source>
</reference>
<dbReference type="OrthoDB" id="7254531at2"/>
<evidence type="ECO:0000259" key="1">
    <source>
        <dbReference type="Pfam" id="PF01973"/>
    </source>
</evidence>
<feature type="domain" description="6-hydroxymethylpterin diphosphokinase MptE-like" evidence="1">
    <location>
        <begin position="295"/>
        <end position="453"/>
    </location>
</feature>
<feature type="domain" description="Glycosyltransferase Maf N-terminal" evidence="2">
    <location>
        <begin position="34"/>
        <end position="261"/>
    </location>
</feature>
<accession>A0A4R6M4K1</accession>
<protein>
    <recommendedName>
        <fullName evidence="5">Motility associated factor glycosyltransferase family protein</fullName>
    </recommendedName>
</protein>
<evidence type="ECO:0000313" key="3">
    <source>
        <dbReference type="EMBL" id="TDO96227.1"/>
    </source>
</evidence>
<evidence type="ECO:0008006" key="5">
    <source>
        <dbReference type="Google" id="ProtNLM"/>
    </source>
</evidence>
<comment type="caution">
    <text evidence="3">The sequence shown here is derived from an EMBL/GenBank/DDBJ whole genome shotgun (WGS) entry which is preliminary data.</text>
</comment>
<name>A0A4R6M4K1_9GAMM</name>
<evidence type="ECO:0000313" key="4">
    <source>
        <dbReference type="Proteomes" id="UP000294656"/>
    </source>
</evidence>
<evidence type="ECO:0000259" key="2">
    <source>
        <dbReference type="Pfam" id="PF20157"/>
    </source>
</evidence>
<dbReference type="PANTHER" id="PTHR41786">
    <property type="entry name" value="MOTILITY ACCESSORY FACTOR MAF"/>
    <property type="match status" value="1"/>
</dbReference>
<organism evidence="3 4">
    <name type="scientific">Marinomonas balearica</name>
    <dbReference type="NCBI Taxonomy" id="491947"/>
    <lineage>
        <taxon>Bacteria</taxon>
        <taxon>Pseudomonadati</taxon>
        <taxon>Pseudomonadota</taxon>
        <taxon>Gammaproteobacteria</taxon>
        <taxon>Oceanospirillales</taxon>
        <taxon>Oceanospirillaceae</taxon>
        <taxon>Marinomonas</taxon>
    </lineage>
</organism>
<dbReference type="EMBL" id="SNXC01000014">
    <property type="protein sequence ID" value="TDO96227.1"/>
    <property type="molecule type" value="Genomic_DNA"/>
</dbReference>
<dbReference type="PANTHER" id="PTHR41786:SF1">
    <property type="entry name" value="6-HYDROXYMETHYLPTERIN DIPHOSPHOKINASE MPTE-LIKE DOMAIN-CONTAINING PROTEIN"/>
    <property type="match status" value="1"/>
</dbReference>
<gene>
    <name evidence="3" type="ORF">DFP79_2799</name>
</gene>
<keyword evidence="4" id="KW-1185">Reference proteome</keyword>
<sequence length="696" mass="80908">MNMNHSSTSKEQLIKRFHQGVELLKDNDQVFTDRYIRNVEVFKTYFPDIYQVMDGYSPIKKSVFLEEDGGLNLFDTENETVLFTDQPFSMVIDNVKAQLKKPHRTELKIGKGSNKTRHEFYMDKFSAYLDKSYDEVSAQESMPEYVPSMLMFGLEFGYNLYFLYQEVDIQNLYIYEPDLDFLYYSLFTIEWLDIVEKANQLDARIHLSVGITEQEFVDKYYPYIFRKGLYLAPVTYMYFSLSFREMKDAAKTFSEQYARQVYGWGFFDDAMIGVSQSIAAPSNKEFFTSHYQPNDRSLRDIPIFIVANGPSLDQNIDFIRQHRDSVILVCCGTTINTLHRLGIKPDFHVDVERMRITVDKIELVPEEFRKGVAALTANVIHPDFYKLFDRVGVSLKPGEVASTIMQKLAKSSDLELPLLFNSAPIVANTALAYFTMMMFRNIYLIGVDCGFKDKDHHHSIHSGYYKDGKNTHLIHYYHRRLDEVEGNFGGVFYTDFVFGNSKLYLETAVAYAKKTDRMFRCYNMSDGVKIEGSIPLRPIDYLPSSPLRDRKSIIDKIFSTHFTGSESLGSLSEEFARMESELDSLFAYMKSGWVDSEDLSRAAVMRRLAEFNDSIGNYYNTDFHAIYELVIGSFTYFACYMSLFLYQNEHDSSVLEDTQVMYDHWCDFVDEMKEMFHDVHEFIDKGDSALMAKYNA</sequence>
<dbReference type="InterPro" id="IPR002826">
    <property type="entry name" value="MptE-like"/>
</dbReference>
<dbReference type="Proteomes" id="UP000294656">
    <property type="component" value="Unassembled WGS sequence"/>
</dbReference>
<dbReference type="Pfam" id="PF01973">
    <property type="entry name" value="MptE-like"/>
    <property type="match status" value="1"/>
</dbReference>